<evidence type="ECO:0000256" key="1">
    <source>
        <dbReference type="ARBA" id="ARBA00001913"/>
    </source>
</evidence>
<dbReference type="PANTHER" id="PTHR42693">
    <property type="entry name" value="ARYLSULFATASE FAMILY MEMBER"/>
    <property type="match status" value="1"/>
</dbReference>
<comment type="cofactor">
    <cofactor evidence="1">
        <name>Ca(2+)</name>
        <dbReference type="ChEBI" id="CHEBI:29108"/>
    </cofactor>
</comment>
<dbReference type="SUPFAM" id="SSF53649">
    <property type="entry name" value="Alkaline phosphatase-like"/>
    <property type="match status" value="1"/>
</dbReference>
<proteinExistence type="inferred from homology"/>
<keyword evidence="4" id="KW-0732">Signal</keyword>
<protein>
    <submittedName>
        <fullName evidence="9">Arylsulfatase</fullName>
        <ecNumber evidence="9">3.1.6.1</ecNumber>
    </submittedName>
</protein>
<reference evidence="9 10" key="1">
    <citation type="submission" date="2019-02" db="EMBL/GenBank/DDBJ databases">
        <title>Deep-cultivation of Planctomycetes and their phenomic and genomic characterization uncovers novel biology.</title>
        <authorList>
            <person name="Wiegand S."/>
            <person name="Jogler M."/>
            <person name="Boedeker C."/>
            <person name="Pinto D."/>
            <person name="Vollmers J."/>
            <person name="Rivas-Marin E."/>
            <person name="Kohn T."/>
            <person name="Peeters S.H."/>
            <person name="Heuer A."/>
            <person name="Rast P."/>
            <person name="Oberbeckmann S."/>
            <person name="Bunk B."/>
            <person name="Jeske O."/>
            <person name="Meyerdierks A."/>
            <person name="Storesund J.E."/>
            <person name="Kallscheuer N."/>
            <person name="Luecker S."/>
            <person name="Lage O.M."/>
            <person name="Pohl T."/>
            <person name="Merkel B.J."/>
            <person name="Hornburger P."/>
            <person name="Mueller R.-W."/>
            <person name="Bruemmer F."/>
            <person name="Labrenz M."/>
            <person name="Spormann A.M."/>
            <person name="Op den Camp H."/>
            <person name="Overmann J."/>
            <person name="Amann R."/>
            <person name="Jetten M.S.M."/>
            <person name="Mascher T."/>
            <person name="Medema M.H."/>
            <person name="Devos D.P."/>
            <person name="Kaster A.-K."/>
            <person name="Ovreas L."/>
            <person name="Rohde M."/>
            <person name="Galperin M.Y."/>
            <person name="Jogler C."/>
        </authorList>
    </citation>
    <scope>NUCLEOTIDE SEQUENCE [LARGE SCALE GENOMIC DNA]</scope>
    <source>
        <strain evidence="9 10">Pla175</strain>
    </source>
</reference>
<dbReference type="PROSITE" id="PS00523">
    <property type="entry name" value="SULFATASE_1"/>
    <property type="match status" value="1"/>
</dbReference>
<dbReference type="PANTHER" id="PTHR42693:SF42">
    <property type="entry name" value="ARYLSULFATASE G"/>
    <property type="match status" value="1"/>
</dbReference>
<gene>
    <name evidence="9" type="primary">atsA_67</name>
    <name evidence="9" type="ORF">Pla175_44050</name>
</gene>
<dbReference type="KEGG" id="pnd:Pla175_44050"/>
<evidence type="ECO:0000256" key="2">
    <source>
        <dbReference type="ARBA" id="ARBA00008779"/>
    </source>
</evidence>
<dbReference type="InterPro" id="IPR017850">
    <property type="entry name" value="Alkaline_phosphatase_core_sf"/>
</dbReference>
<name>A0A518DHN6_9BACT</name>
<sequence>MNPLLGGPCRGTNFFGLAACLAAGFLQVAQGASAPRPGGPPFNIVLFLVDDMGWMDSSVYGSTFYETPAMERLAREGMRFNEAYVQPLCSPTRATLMTGKDAATRLHMHQAITGASAKSPVVPPRARPDRIATWPESRVNLPLSERTIAEALRDGGYQTWHLGKWHLGSAQQFGPQKQGFERVIGAGGAGPSGGYFSANVPMLSPGPKGEYVCERLTREAEALLDQRDPARPFFMYLAHFNVHSPYMAKPELVEHFRQKADPDNPQHNPVMAAMLRSMDDSLAALLAKIDALGLANDTLFVFLSDNGGVHWSNRAVGLEEPTPPTSNLPLRGGKCCFYEGGIRVPMLVRLPGRVAAGSACDVPVHACDFYPTFVSYAGLKAEQDPALDGEDLTPLFEQQGGLKRDALFGHFPRATTLAGTMGGSWVRKGDYKMIRLWLAGPDGADAYELYNIKEDIGETRNLAADMPEKVAALDQRLGDWLAETGALLPQKNPAWNGASATVRPRLRSRPE</sequence>
<feature type="region of interest" description="Disordered" evidence="7">
    <location>
        <begin position="492"/>
        <end position="511"/>
    </location>
</feature>
<accession>A0A518DHN6</accession>
<dbReference type="Gene3D" id="3.30.1120.10">
    <property type="match status" value="1"/>
</dbReference>
<evidence type="ECO:0000256" key="7">
    <source>
        <dbReference type="SAM" id="MobiDB-lite"/>
    </source>
</evidence>
<dbReference type="Pfam" id="PF00884">
    <property type="entry name" value="Sulfatase"/>
    <property type="match status" value="1"/>
</dbReference>
<evidence type="ECO:0000256" key="4">
    <source>
        <dbReference type="ARBA" id="ARBA00022729"/>
    </source>
</evidence>
<keyword evidence="3" id="KW-0479">Metal-binding</keyword>
<dbReference type="GO" id="GO:0004065">
    <property type="term" value="F:arylsulfatase activity"/>
    <property type="evidence" value="ECO:0007669"/>
    <property type="project" value="UniProtKB-EC"/>
</dbReference>
<evidence type="ECO:0000313" key="9">
    <source>
        <dbReference type="EMBL" id="QDU90990.1"/>
    </source>
</evidence>
<dbReference type="GO" id="GO:0046872">
    <property type="term" value="F:metal ion binding"/>
    <property type="evidence" value="ECO:0007669"/>
    <property type="project" value="UniProtKB-KW"/>
</dbReference>
<evidence type="ECO:0000259" key="8">
    <source>
        <dbReference type="Pfam" id="PF00884"/>
    </source>
</evidence>
<organism evidence="9 10">
    <name type="scientific">Pirellulimonas nuda</name>
    <dbReference type="NCBI Taxonomy" id="2528009"/>
    <lineage>
        <taxon>Bacteria</taxon>
        <taxon>Pseudomonadati</taxon>
        <taxon>Planctomycetota</taxon>
        <taxon>Planctomycetia</taxon>
        <taxon>Pirellulales</taxon>
        <taxon>Lacipirellulaceae</taxon>
        <taxon>Pirellulimonas</taxon>
    </lineage>
</organism>
<keyword evidence="10" id="KW-1185">Reference proteome</keyword>
<dbReference type="CDD" id="cd16144">
    <property type="entry name" value="ARS_like"/>
    <property type="match status" value="1"/>
</dbReference>
<evidence type="ECO:0000313" key="10">
    <source>
        <dbReference type="Proteomes" id="UP000317429"/>
    </source>
</evidence>
<dbReference type="InterPro" id="IPR000917">
    <property type="entry name" value="Sulfatase_N"/>
</dbReference>
<evidence type="ECO:0000256" key="6">
    <source>
        <dbReference type="ARBA" id="ARBA00022837"/>
    </source>
</evidence>
<evidence type="ECO:0000256" key="3">
    <source>
        <dbReference type="ARBA" id="ARBA00022723"/>
    </source>
</evidence>
<dbReference type="RefSeq" id="WP_145290575.1">
    <property type="nucleotide sequence ID" value="NZ_CP036291.1"/>
</dbReference>
<evidence type="ECO:0000256" key="5">
    <source>
        <dbReference type="ARBA" id="ARBA00022801"/>
    </source>
</evidence>
<keyword evidence="5 9" id="KW-0378">Hydrolase</keyword>
<dbReference type="AlphaFoldDB" id="A0A518DHN6"/>
<comment type="similarity">
    <text evidence="2">Belongs to the sulfatase family.</text>
</comment>
<dbReference type="InterPro" id="IPR050738">
    <property type="entry name" value="Sulfatase"/>
</dbReference>
<dbReference type="EMBL" id="CP036291">
    <property type="protein sequence ID" value="QDU90990.1"/>
    <property type="molecule type" value="Genomic_DNA"/>
</dbReference>
<dbReference type="EC" id="3.1.6.1" evidence="9"/>
<keyword evidence="6" id="KW-0106">Calcium</keyword>
<dbReference type="InterPro" id="IPR024607">
    <property type="entry name" value="Sulfatase_CS"/>
</dbReference>
<dbReference type="OrthoDB" id="9783154at2"/>
<dbReference type="Gene3D" id="3.40.720.10">
    <property type="entry name" value="Alkaline Phosphatase, subunit A"/>
    <property type="match status" value="1"/>
</dbReference>
<feature type="domain" description="Sulfatase N-terminal" evidence="8">
    <location>
        <begin position="43"/>
        <end position="378"/>
    </location>
</feature>
<dbReference type="Proteomes" id="UP000317429">
    <property type="component" value="Chromosome"/>
</dbReference>